<organism evidence="2 3">
    <name type="scientific">Dictyocaulus viviparus</name>
    <name type="common">Bovine lungworm</name>
    <dbReference type="NCBI Taxonomy" id="29172"/>
    <lineage>
        <taxon>Eukaryota</taxon>
        <taxon>Metazoa</taxon>
        <taxon>Ecdysozoa</taxon>
        <taxon>Nematoda</taxon>
        <taxon>Chromadorea</taxon>
        <taxon>Rhabditida</taxon>
        <taxon>Rhabditina</taxon>
        <taxon>Rhabditomorpha</taxon>
        <taxon>Strongyloidea</taxon>
        <taxon>Metastrongylidae</taxon>
        <taxon>Dictyocaulus</taxon>
    </lineage>
</organism>
<dbReference type="OrthoDB" id="5963193at2759"/>
<feature type="region of interest" description="Disordered" evidence="1">
    <location>
        <begin position="1"/>
        <end position="30"/>
    </location>
</feature>
<evidence type="ECO:0000256" key="1">
    <source>
        <dbReference type="SAM" id="MobiDB-lite"/>
    </source>
</evidence>
<accession>A0A0D8XSU2</accession>
<protein>
    <submittedName>
        <fullName evidence="2">Uncharacterized protein</fullName>
    </submittedName>
</protein>
<proteinExistence type="predicted"/>
<dbReference type="EMBL" id="KN716333">
    <property type="protein sequence ID" value="KJH46819.1"/>
    <property type="molecule type" value="Genomic_DNA"/>
</dbReference>
<evidence type="ECO:0000313" key="3">
    <source>
        <dbReference type="Proteomes" id="UP000053766"/>
    </source>
</evidence>
<dbReference type="AlphaFoldDB" id="A0A0D8XSU2"/>
<keyword evidence="3" id="KW-1185">Reference proteome</keyword>
<feature type="non-terminal residue" evidence="2">
    <location>
        <position position="78"/>
    </location>
</feature>
<feature type="compositionally biased region" description="Low complexity" evidence="1">
    <location>
        <begin position="12"/>
        <end position="29"/>
    </location>
</feature>
<dbReference type="Proteomes" id="UP000053766">
    <property type="component" value="Unassembled WGS sequence"/>
</dbReference>
<name>A0A0D8XSU2_DICVI</name>
<sequence>MSGRRESSLCNRSESLSGSRVSERSTSSGKVATVVSFASYGTPVPAQSIVSLVLWFLCLLYASIRTSSNSSLGKIREE</sequence>
<reference evidence="3" key="2">
    <citation type="journal article" date="2016" name="Sci. Rep.">
        <title>Dictyocaulus viviparus genome, variome and transcriptome elucidate lungworm biology and support future intervention.</title>
        <authorList>
            <person name="McNulty S.N."/>
            <person name="Strube C."/>
            <person name="Rosa B.A."/>
            <person name="Martin J.C."/>
            <person name="Tyagi R."/>
            <person name="Choi Y.J."/>
            <person name="Wang Q."/>
            <person name="Hallsworth Pepin K."/>
            <person name="Zhang X."/>
            <person name="Ozersky P."/>
            <person name="Wilson R.K."/>
            <person name="Sternberg P.W."/>
            <person name="Gasser R.B."/>
            <person name="Mitreva M."/>
        </authorList>
    </citation>
    <scope>NUCLEOTIDE SEQUENCE [LARGE SCALE GENOMIC DNA]</scope>
    <source>
        <strain evidence="3">HannoverDv2000</strain>
    </source>
</reference>
<evidence type="ECO:0000313" key="2">
    <source>
        <dbReference type="EMBL" id="KJH46819.1"/>
    </source>
</evidence>
<reference evidence="2 3" key="1">
    <citation type="submission" date="2013-11" db="EMBL/GenBank/DDBJ databases">
        <title>Draft genome of the bovine lungworm Dictyocaulus viviparus.</title>
        <authorList>
            <person name="Mitreva M."/>
        </authorList>
    </citation>
    <scope>NUCLEOTIDE SEQUENCE [LARGE SCALE GENOMIC DNA]</scope>
    <source>
        <strain evidence="2 3">HannoverDv2000</strain>
    </source>
</reference>
<gene>
    <name evidence="2" type="ORF">DICVIV_07094</name>
</gene>